<evidence type="ECO:0000256" key="2">
    <source>
        <dbReference type="SAM" id="SignalP"/>
    </source>
</evidence>
<protein>
    <submittedName>
        <fullName evidence="3">Uncharacterized protein</fullName>
    </submittedName>
</protein>
<dbReference type="AlphaFoldDB" id="A0A9P5PWM5"/>
<dbReference type="EMBL" id="JADNRY010000039">
    <property type="protein sequence ID" value="KAF9070614.1"/>
    <property type="molecule type" value="Genomic_DNA"/>
</dbReference>
<gene>
    <name evidence="3" type="ORF">BDP27DRAFT_1323577</name>
</gene>
<keyword evidence="4" id="KW-1185">Reference proteome</keyword>
<feature type="signal peptide" evidence="2">
    <location>
        <begin position="1"/>
        <end position="22"/>
    </location>
</feature>
<comment type="caution">
    <text evidence="3">The sequence shown here is derived from an EMBL/GenBank/DDBJ whole genome shotgun (WGS) entry which is preliminary data.</text>
</comment>
<sequence length="194" mass="21911">MLTSHIRCFVLVFTVFISAAHAIPTPLSSPPSQTVHARNDISYDRPFPPLTLKPFDVKKFDFDFDVEKLRQAHPYRLTIVDAFDSTTFPSVGTKARRGFTPTIRNLLGKDIFEGRGIQCTNERSNTDDLIESKNLGNFSSIYDIRPKKELWRFRHDGRPSWGPEAKRKAQGDKSVAEAEGSDRKAGSRAKACRP</sequence>
<dbReference type="Proteomes" id="UP000772434">
    <property type="component" value="Unassembled WGS sequence"/>
</dbReference>
<accession>A0A9P5PWM5</accession>
<reference evidence="3" key="1">
    <citation type="submission" date="2020-11" db="EMBL/GenBank/DDBJ databases">
        <authorList>
            <consortium name="DOE Joint Genome Institute"/>
            <person name="Ahrendt S."/>
            <person name="Riley R."/>
            <person name="Andreopoulos W."/>
            <person name="Labutti K."/>
            <person name="Pangilinan J."/>
            <person name="Ruiz-Duenas F.J."/>
            <person name="Barrasa J.M."/>
            <person name="Sanchez-Garcia M."/>
            <person name="Camarero S."/>
            <person name="Miyauchi S."/>
            <person name="Serrano A."/>
            <person name="Linde D."/>
            <person name="Babiker R."/>
            <person name="Drula E."/>
            <person name="Ayuso-Fernandez I."/>
            <person name="Pacheco R."/>
            <person name="Padilla G."/>
            <person name="Ferreira P."/>
            <person name="Barriuso J."/>
            <person name="Kellner H."/>
            <person name="Castanera R."/>
            <person name="Alfaro M."/>
            <person name="Ramirez L."/>
            <person name="Pisabarro A.G."/>
            <person name="Kuo A."/>
            <person name="Tritt A."/>
            <person name="Lipzen A."/>
            <person name="He G."/>
            <person name="Yan M."/>
            <person name="Ng V."/>
            <person name="Cullen D."/>
            <person name="Martin F."/>
            <person name="Rosso M.-N."/>
            <person name="Henrissat B."/>
            <person name="Hibbett D."/>
            <person name="Martinez A.T."/>
            <person name="Grigoriev I.V."/>
        </authorList>
    </citation>
    <scope>NUCLEOTIDE SEQUENCE</scope>
    <source>
        <strain evidence="3">AH 40177</strain>
    </source>
</reference>
<feature type="region of interest" description="Disordered" evidence="1">
    <location>
        <begin position="155"/>
        <end position="194"/>
    </location>
</feature>
<name>A0A9P5PWM5_9AGAR</name>
<keyword evidence="2" id="KW-0732">Signal</keyword>
<feature type="compositionally biased region" description="Basic and acidic residues" evidence="1">
    <location>
        <begin position="155"/>
        <end position="185"/>
    </location>
</feature>
<evidence type="ECO:0000313" key="3">
    <source>
        <dbReference type="EMBL" id="KAF9070614.1"/>
    </source>
</evidence>
<proteinExistence type="predicted"/>
<feature type="chain" id="PRO_5040458451" evidence="2">
    <location>
        <begin position="23"/>
        <end position="194"/>
    </location>
</feature>
<evidence type="ECO:0000256" key="1">
    <source>
        <dbReference type="SAM" id="MobiDB-lite"/>
    </source>
</evidence>
<evidence type="ECO:0000313" key="4">
    <source>
        <dbReference type="Proteomes" id="UP000772434"/>
    </source>
</evidence>
<organism evidence="3 4">
    <name type="scientific">Rhodocollybia butyracea</name>
    <dbReference type="NCBI Taxonomy" id="206335"/>
    <lineage>
        <taxon>Eukaryota</taxon>
        <taxon>Fungi</taxon>
        <taxon>Dikarya</taxon>
        <taxon>Basidiomycota</taxon>
        <taxon>Agaricomycotina</taxon>
        <taxon>Agaricomycetes</taxon>
        <taxon>Agaricomycetidae</taxon>
        <taxon>Agaricales</taxon>
        <taxon>Marasmiineae</taxon>
        <taxon>Omphalotaceae</taxon>
        <taxon>Rhodocollybia</taxon>
    </lineage>
</organism>